<dbReference type="CDD" id="cd12797">
    <property type="entry name" value="M23_peptidase"/>
    <property type="match status" value="1"/>
</dbReference>
<proteinExistence type="predicted"/>
<dbReference type="EMBL" id="AWGB01000006">
    <property type="protein sequence ID" value="ESQ93974.1"/>
    <property type="molecule type" value="Genomic_DNA"/>
</dbReference>
<dbReference type="SUPFAM" id="SSF54106">
    <property type="entry name" value="LysM domain"/>
    <property type="match status" value="1"/>
</dbReference>
<sequence length="404" mass="42466">MEPAMFPHPFKTDHLNRLSVKLALTAVTVMALQACTATPLKPKYPIYMQDKPAEAVVPVSRVEEEAPPPPVTSPNGSVQVTELAAPPPPPPPPAEMTTAAKAATRPVATAPVRDTPAAYVYVLQPHDTLYGVSRRFGVPIKAIYELNDLAPDASLRIGQKVLLPSSAVDKGVEDHANGTGLVKLEKALAVPAAKPAVAPVKPAVVAPAKTTTAPTTTTPATKPVIAPPSTAKPTVTAPAVTTTTTTTTPVKPVVKPAVTPTVAGFPGSAQLTQMGKGRFVWPVKGKLLVPFGQLAPNVRNDGINIAASVGTEIRAASDGVVVYEGDQVKELGNTIYIKHPNGWYTGYSHLQNMLVKNNETVTKGQVIGTVGKTGTIDQPQLHFEIRYTPSTDIARPIDPTLVLP</sequence>
<feature type="compositionally biased region" description="Pro residues" evidence="1">
    <location>
        <begin position="85"/>
        <end position="94"/>
    </location>
</feature>
<dbReference type="PROSITE" id="PS51782">
    <property type="entry name" value="LYSM"/>
    <property type="match status" value="1"/>
</dbReference>
<dbReference type="CDD" id="cd00118">
    <property type="entry name" value="LysM"/>
    <property type="match status" value="1"/>
</dbReference>
<keyword evidence="4" id="KW-1185">Reference proteome</keyword>
<protein>
    <recommendedName>
        <fullName evidence="2">LysM domain-containing protein</fullName>
    </recommendedName>
</protein>
<dbReference type="STRING" id="1121022.GCA_000376105_00228"/>
<dbReference type="Gene3D" id="2.70.70.10">
    <property type="entry name" value="Glucose Permease (Domain IIA)"/>
    <property type="match status" value="1"/>
</dbReference>
<dbReference type="eggNOG" id="COG1388">
    <property type="taxonomic scope" value="Bacteria"/>
</dbReference>
<comment type="caution">
    <text evidence="3">The sequence shown here is derived from an EMBL/GenBank/DDBJ whole genome shotgun (WGS) entry which is preliminary data.</text>
</comment>
<dbReference type="Pfam" id="PF01551">
    <property type="entry name" value="Peptidase_M23"/>
    <property type="match status" value="1"/>
</dbReference>
<evidence type="ECO:0000256" key="1">
    <source>
        <dbReference type="SAM" id="MobiDB-lite"/>
    </source>
</evidence>
<dbReference type="SMART" id="SM00257">
    <property type="entry name" value="LysM"/>
    <property type="match status" value="1"/>
</dbReference>
<dbReference type="PATRIC" id="fig|1121022.4.peg.914"/>
<dbReference type="SUPFAM" id="SSF51261">
    <property type="entry name" value="Duplicated hybrid motif"/>
    <property type="match status" value="1"/>
</dbReference>
<dbReference type="InterPro" id="IPR050570">
    <property type="entry name" value="Cell_wall_metabolism_enzyme"/>
</dbReference>
<dbReference type="InterPro" id="IPR036779">
    <property type="entry name" value="LysM_dom_sf"/>
</dbReference>
<feature type="region of interest" description="Disordered" evidence="1">
    <location>
        <begin position="60"/>
        <end position="97"/>
    </location>
</feature>
<name>V4Q2P5_9CAUL</name>
<dbReference type="InterPro" id="IPR016047">
    <property type="entry name" value="M23ase_b-sheet_dom"/>
</dbReference>
<dbReference type="InterPro" id="IPR011055">
    <property type="entry name" value="Dup_hybrid_motif"/>
</dbReference>
<evidence type="ECO:0000313" key="3">
    <source>
        <dbReference type="EMBL" id="ESQ93974.1"/>
    </source>
</evidence>
<reference evidence="3 4" key="1">
    <citation type="journal article" date="2014" name="Nature">
        <title>Sequential evolution of bacterial morphology by co-option of a developmental regulator.</title>
        <authorList>
            <person name="Jiang C."/>
            <person name="Brown P.J."/>
            <person name="Ducret A."/>
            <person name="Brun Y.V."/>
        </authorList>
    </citation>
    <scope>NUCLEOTIDE SEQUENCE [LARGE SCALE GENOMIC DNA]</scope>
    <source>
        <strain evidence="3 4">DSM 16100</strain>
    </source>
</reference>
<gene>
    <name evidence="3" type="ORF">ABENE_04605</name>
</gene>
<dbReference type="Pfam" id="PF01476">
    <property type="entry name" value="LysM"/>
    <property type="match status" value="1"/>
</dbReference>
<dbReference type="PANTHER" id="PTHR21666:SF270">
    <property type="entry name" value="MUREIN HYDROLASE ACTIVATOR ENVC"/>
    <property type="match status" value="1"/>
</dbReference>
<dbReference type="OrthoDB" id="9795421at2"/>
<dbReference type="PANTHER" id="PTHR21666">
    <property type="entry name" value="PEPTIDASE-RELATED"/>
    <property type="match status" value="1"/>
</dbReference>
<dbReference type="Gene3D" id="3.10.350.10">
    <property type="entry name" value="LysM domain"/>
    <property type="match status" value="1"/>
</dbReference>
<evidence type="ECO:0000259" key="2">
    <source>
        <dbReference type="PROSITE" id="PS51782"/>
    </source>
</evidence>
<dbReference type="eggNOG" id="COG4942">
    <property type="taxonomic scope" value="Bacteria"/>
</dbReference>
<dbReference type="GO" id="GO:0004222">
    <property type="term" value="F:metalloendopeptidase activity"/>
    <property type="evidence" value="ECO:0007669"/>
    <property type="project" value="TreeGrafter"/>
</dbReference>
<evidence type="ECO:0000313" key="4">
    <source>
        <dbReference type="Proteomes" id="UP000017837"/>
    </source>
</evidence>
<feature type="region of interest" description="Disordered" evidence="1">
    <location>
        <begin position="211"/>
        <end position="243"/>
    </location>
</feature>
<dbReference type="AlphaFoldDB" id="V4Q2P5"/>
<feature type="domain" description="LysM" evidence="2">
    <location>
        <begin position="119"/>
        <end position="163"/>
    </location>
</feature>
<dbReference type="Proteomes" id="UP000017837">
    <property type="component" value="Unassembled WGS sequence"/>
</dbReference>
<dbReference type="InterPro" id="IPR018392">
    <property type="entry name" value="LysM"/>
</dbReference>
<organism evidence="3 4">
    <name type="scientific">Asticcacaulis benevestitus DSM 16100 = ATCC BAA-896</name>
    <dbReference type="NCBI Taxonomy" id="1121022"/>
    <lineage>
        <taxon>Bacteria</taxon>
        <taxon>Pseudomonadati</taxon>
        <taxon>Pseudomonadota</taxon>
        <taxon>Alphaproteobacteria</taxon>
        <taxon>Caulobacterales</taxon>
        <taxon>Caulobacteraceae</taxon>
        <taxon>Asticcacaulis</taxon>
    </lineage>
</organism>
<accession>V4Q2P5</accession>